<evidence type="ECO:0000313" key="2">
    <source>
        <dbReference type="Proteomes" id="UP000634136"/>
    </source>
</evidence>
<reference evidence="1" key="1">
    <citation type="submission" date="2020-09" db="EMBL/GenBank/DDBJ databases">
        <title>Genome-Enabled Discovery of Anthraquinone Biosynthesis in Senna tora.</title>
        <authorList>
            <person name="Kang S.-H."/>
            <person name="Pandey R.P."/>
            <person name="Lee C.-M."/>
            <person name="Sim J.-S."/>
            <person name="Jeong J.-T."/>
            <person name="Choi B.-S."/>
            <person name="Jung M."/>
            <person name="Ginzburg D."/>
            <person name="Zhao K."/>
            <person name="Won S.Y."/>
            <person name="Oh T.-J."/>
            <person name="Yu Y."/>
            <person name="Kim N.-H."/>
            <person name="Lee O.R."/>
            <person name="Lee T.-H."/>
            <person name="Bashyal P."/>
            <person name="Kim T.-S."/>
            <person name="Lee W.-H."/>
            <person name="Kawkins C."/>
            <person name="Kim C.-K."/>
            <person name="Kim J.S."/>
            <person name="Ahn B.O."/>
            <person name="Rhee S.Y."/>
            <person name="Sohng J.K."/>
        </authorList>
    </citation>
    <scope>NUCLEOTIDE SEQUENCE</scope>
    <source>
        <tissue evidence="1">Leaf</tissue>
    </source>
</reference>
<gene>
    <name evidence="1" type="ORF">G2W53_042379</name>
</gene>
<protein>
    <submittedName>
        <fullName evidence="1">Uncharacterized protein</fullName>
    </submittedName>
</protein>
<dbReference type="EMBL" id="JAAIUW010000013">
    <property type="protein sequence ID" value="KAF7803268.1"/>
    <property type="molecule type" value="Genomic_DNA"/>
</dbReference>
<proteinExistence type="predicted"/>
<keyword evidence="2" id="KW-1185">Reference proteome</keyword>
<organism evidence="1 2">
    <name type="scientific">Senna tora</name>
    <dbReference type="NCBI Taxonomy" id="362788"/>
    <lineage>
        <taxon>Eukaryota</taxon>
        <taxon>Viridiplantae</taxon>
        <taxon>Streptophyta</taxon>
        <taxon>Embryophyta</taxon>
        <taxon>Tracheophyta</taxon>
        <taxon>Spermatophyta</taxon>
        <taxon>Magnoliopsida</taxon>
        <taxon>eudicotyledons</taxon>
        <taxon>Gunneridae</taxon>
        <taxon>Pentapetalae</taxon>
        <taxon>rosids</taxon>
        <taxon>fabids</taxon>
        <taxon>Fabales</taxon>
        <taxon>Fabaceae</taxon>
        <taxon>Caesalpinioideae</taxon>
        <taxon>Cassia clade</taxon>
        <taxon>Senna</taxon>
    </lineage>
</organism>
<comment type="caution">
    <text evidence="1">The sequence shown here is derived from an EMBL/GenBank/DDBJ whole genome shotgun (WGS) entry which is preliminary data.</text>
</comment>
<dbReference type="Proteomes" id="UP000634136">
    <property type="component" value="Unassembled WGS sequence"/>
</dbReference>
<evidence type="ECO:0000313" key="1">
    <source>
        <dbReference type="EMBL" id="KAF7803268.1"/>
    </source>
</evidence>
<sequence length="19" mass="2023">MAGGARRSNLKDMESEGTL</sequence>
<accession>A0A834VYX9</accession>
<dbReference type="AlphaFoldDB" id="A0A834VYX9"/>
<name>A0A834VYX9_9FABA</name>